<dbReference type="SUPFAM" id="SSF53335">
    <property type="entry name" value="S-adenosyl-L-methionine-dependent methyltransferases"/>
    <property type="match status" value="1"/>
</dbReference>
<proteinExistence type="predicted"/>
<organism evidence="1">
    <name type="scientific">uncultured marine group II/III euryarchaeote KM3_13_G01</name>
    <dbReference type="NCBI Taxonomy" id="1457873"/>
    <lineage>
        <taxon>Archaea</taxon>
        <taxon>Methanobacteriati</taxon>
        <taxon>Methanobacteriota</taxon>
        <taxon>environmental samples</taxon>
    </lineage>
</organism>
<reference evidence="1" key="1">
    <citation type="journal article" date="2014" name="Genome Biol. Evol.">
        <title>Pangenome evidence for extensive interdomain horizontal transfer affecting lineage core and shell genes in uncultured planktonic thaumarchaeota and euryarchaeota.</title>
        <authorList>
            <person name="Deschamps P."/>
            <person name="Zivanovic Y."/>
            <person name="Moreira D."/>
            <person name="Rodriguez-Valera F."/>
            <person name="Lopez-Garcia P."/>
        </authorList>
    </citation>
    <scope>NUCLEOTIDE SEQUENCE</scope>
</reference>
<dbReference type="Gene3D" id="3.40.50.150">
    <property type="entry name" value="Vaccinia Virus protein VP39"/>
    <property type="match status" value="1"/>
</dbReference>
<sequence length="431" mass="46370">MPPPTALQLSDDHFGIAEVVAPLLDDSVEGAAELTAASPPRLHQTAQMKRLSTPWAVCLTRAEQLAQCRLADGIVLDPACGSGMQLYAYCARLERAGLGIELDSDAALLAAANGKRVWDAHGGDWGAKTQVVLGDGTDAAAALAAAGLPDRPVAVLHVDPARPQDAQRHSLDEMQPPLAELVGSWADHLAEGPVGPAIIIDLSPRLSDAQRQEVGEILGARWRDSPITWEWLSIGRGRIDRLTVWFGGAADPRSPARMLRLLPDGSVVRFAGEPVAEKADHTTSPKPGQWLTIVDSALLSSGLQGQWLRKAISHRTESRWLRIDGRRPLLLTDTALRMDDPSVSAFVSTTGEIQARTKLPPTEDGIESILVSARSAYLARLTLRCTIAPGLQPVLQQALDKGLKIHPRGKQGFLINAETLDGEGWFVCREP</sequence>
<name>A0A075GCB5_9EURY</name>
<dbReference type="InterPro" id="IPR029063">
    <property type="entry name" value="SAM-dependent_MTases_sf"/>
</dbReference>
<evidence type="ECO:0000313" key="1">
    <source>
        <dbReference type="EMBL" id="AIF00915.1"/>
    </source>
</evidence>
<dbReference type="AlphaFoldDB" id="A0A075GCB5"/>
<accession>A0A075GCB5</accession>
<dbReference type="EMBL" id="KF900606">
    <property type="protein sequence ID" value="AIF00915.1"/>
    <property type="molecule type" value="Genomic_DNA"/>
</dbReference>
<protein>
    <submittedName>
        <fullName evidence="1">Uncharacterized protein</fullName>
    </submittedName>
</protein>